<protein>
    <recommendedName>
        <fullName evidence="12">NUC153 domain-containing protein</fullName>
    </recommendedName>
</protein>
<dbReference type="Pfam" id="PF23098">
    <property type="entry name" value="Beta-prop_NOL10_N"/>
    <property type="match status" value="1"/>
</dbReference>
<evidence type="ECO:0000256" key="1">
    <source>
        <dbReference type="ARBA" id="ARBA00004604"/>
    </source>
</evidence>
<dbReference type="GO" id="GO:0032040">
    <property type="term" value="C:small-subunit processome"/>
    <property type="evidence" value="ECO:0007669"/>
    <property type="project" value="TreeGrafter"/>
</dbReference>
<evidence type="ECO:0000259" key="7">
    <source>
        <dbReference type="Pfam" id="PF08159"/>
    </source>
</evidence>
<feature type="region of interest" description="Disordered" evidence="6">
    <location>
        <begin position="632"/>
        <end position="674"/>
    </location>
</feature>
<dbReference type="InterPro" id="IPR015943">
    <property type="entry name" value="WD40/YVTN_repeat-like_dom_sf"/>
</dbReference>
<dbReference type="InterPro" id="IPR056551">
    <property type="entry name" value="Beta-prop_NOL10_N"/>
</dbReference>
<feature type="domain" description="NUC153" evidence="7">
    <location>
        <begin position="618"/>
        <end position="645"/>
    </location>
</feature>
<comment type="subcellular location">
    <subcellularLocation>
        <location evidence="1">Nucleus</location>
        <location evidence="1">Nucleolus</location>
    </subcellularLocation>
</comment>
<dbReference type="GO" id="GO:0030686">
    <property type="term" value="C:90S preribosome"/>
    <property type="evidence" value="ECO:0007669"/>
    <property type="project" value="TreeGrafter"/>
</dbReference>
<comment type="caution">
    <text evidence="10">The sequence shown here is derived from an EMBL/GenBank/DDBJ whole genome shotgun (WGS) entry which is preliminary data.</text>
</comment>
<evidence type="ECO:0000256" key="5">
    <source>
        <dbReference type="ARBA" id="ARBA00023242"/>
    </source>
</evidence>
<evidence type="ECO:0000313" key="11">
    <source>
        <dbReference type="Proteomes" id="UP000660262"/>
    </source>
</evidence>
<evidence type="ECO:0000259" key="8">
    <source>
        <dbReference type="Pfam" id="PF23097"/>
    </source>
</evidence>
<evidence type="ECO:0000259" key="9">
    <source>
        <dbReference type="Pfam" id="PF23098"/>
    </source>
</evidence>
<keyword evidence="11" id="KW-1185">Reference proteome</keyword>
<evidence type="ECO:0008006" key="12">
    <source>
        <dbReference type="Google" id="ProtNLM"/>
    </source>
</evidence>
<dbReference type="InterPro" id="IPR040382">
    <property type="entry name" value="NOL10/Enp2"/>
</dbReference>
<accession>A0A830HNZ6</accession>
<dbReference type="OrthoDB" id="273340at2759"/>
<evidence type="ECO:0000256" key="3">
    <source>
        <dbReference type="ARBA" id="ARBA00022574"/>
    </source>
</evidence>
<dbReference type="AlphaFoldDB" id="A0A830HNZ6"/>
<dbReference type="PANTHER" id="PTHR14927">
    <property type="entry name" value="NUCLEOLAR PROTEIN 10"/>
    <property type="match status" value="1"/>
</dbReference>
<keyword evidence="4" id="KW-0677">Repeat</keyword>
<dbReference type="SUPFAM" id="SSF50978">
    <property type="entry name" value="WD40 repeat-like"/>
    <property type="match status" value="1"/>
</dbReference>
<evidence type="ECO:0000256" key="2">
    <source>
        <dbReference type="ARBA" id="ARBA00005264"/>
    </source>
</evidence>
<reference evidence="10" key="1">
    <citation type="submission" date="2020-10" db="EMBL/GenBank/DDBJ databases">
        <title>Unveiling of a novel bifunctional photoreceptor, Dualchrome1, isolated from a cosmopolitan green alga.</title>
        <authorList>
            <person name="Suzuki S."/>
            <person name="Kawachi M."/>
        </authorList>
    </citation>
    <scope>NUCLEOTIDE SEQUENCE</scope>
    <source>
        <strain evidence="10">NIES 2893</strain>
    </source>
</reference>
<evidence type="ECO:0000256" key="4">
    <source>
        <dbReference type="ARBA" id="ARBA00022737"/>
    </source>
</evidence>
<sequence length="674" mass="73515">MVPPRARKRAPILEVLKLCAYLRRADSMSVRDALLFARRLEARICESTTLGTRTCVRVTTADNGVRVYSVAAAKSLPEWLREKQLKTKRALSRRHADYANRVELIQDLGFPSSCSLLKLTPDGAFLLAAGTHKPQIRCFELGELSMKWSRHLNADAVQMQCLSSDYAKFAVLMVDRTLALHAKYGQHFSTRLAMAARDMAYDPFDATMWFVGPTNSLHALNLEEGRFVEPRPLNAMRDADGGGACLGISKQHGLLAAGRDDGLVDIFDPRTPPGGSAGPAALDVAPTVRAALLGTNDVQARGGVMPEAVTRVRFDDATSCAVGTQSGHVLLYDLRRKAPLHVKDHMFGQPITAIRFHEPHLGAAAASDGSFGKLVVSSDTRAVRLWSAVDGRNYTTIEAGRGVGSGASAASGSSTASAPAHINTTCVWPGSGLIFAALDASTTGTFFVPSLGPAPRWCRFLEGLTEELEETDAPVLYDDFRFVTSSDVTMLGLNHLVGTSALRAHLHGYLMDARLHRKALEATDPFMREKYIQRQVELQVEKERQSRIVPKAAMRQRLKASLGGTAPKVNADLAKRLLTVAEDGAAAKDGGDDEDGITRKKARKMRVAAEAAKAVLDDERFRDMFTNEDYAINTESDEFRSLHPNAVGEPIRKRRQDSDDEDDESSSDEDGEDL</sequence>
<dbReference type="Gene3D" id="2.130.10.10">
    <property type="entry name" value="YVTN repeat-like/Quinoprotein amine dehydrogenase"/>
    <property type="match status" value="1"/>
</dbReference>
<evidence type="ECO:0000313" key="10">
    <source>
        <dbReference type="EMBL" id="GHP08662.1"/>
    </source>
</evidence>
<proteinExistence type="inferred from homology"/>
<comment type="similarity">
    <text evidence="2">Belongs to the WD repeat NOL10/ENP2 family.</text>
</comment>
<dbReference type="EMBL" id="BNJQ01000021">
    <property type="protein sequence ID" value="GHP08662.1"/>
    <property type="molecule type" value="Genomic_DNA"/>
</dbReference>
<gene>
    <name evidence="10" type="ORF">PPROV_000739900</name>
</gene>
<organism evidence="10 11">
    <name type="scientific">Pycnococcus provasolii</name>
    <dbReference type="NCBI Taxonomy" id="41880"/>
    <lineage>
        <taxon>Eukaryota</taxon>
        <taxon>Viridiplantae</taxon>
        <taxon>Chlorophyta</taxon>
        <taxon>Pseudoscourfieldiophyceae</taxon>
        <taxon>Pseudoscourfieldiales</taxon>
        <taxon>Pycnococcaceae</taxon>
        <taxon>Pycnococcus</taxon>
    </lineage>
</organism>
<dbReference type="InterPro" id="IPR012580">
    <property type="entry name" value="NUC153"/>
</dbReference>
<dbReference type="Pfam" id="PF08159">
    <property type="entry name" value="NUC153"/>
    <property type="match status" value="1"/>
</dbReference>
<keyword evidence="3" id="KW-0853">WD repeat</keyword>
<keyword evidence="5" id="KW-0539">Nucleus</keyword>
<feature type="domain" description="Nucleolar protein 10-like second" evidence="8">
    <location>
        <begin position="476"/>
        <end position="521"/>
    </location>
</feature>
<dbReference type="Pfam" id="PF23097">
    <property type="entry name" value="NOL10_2nd"/>
    <property type="match status" value="1"/>
</dbReference>
<dbReference type="InterPro" id="IPR036322">
    <property type="entry name" value="WD40_repeat_dom_sf"/>
</dbReference>
<name>A0A830HNZ6_9CHLO</name>
<dbReference type="InterPro" id="IPR056550">
    <property type="entry name" value="NOL10_2nd"/>
</dbReference>
<dbReference type="PANTHER" id="PTHR14927:SF0">
    <property type="entry name" value="NUCLEOLAR PROTEIN 10"/>
    <property type="match status" value="1"/>
</dbReference>
<dbReference type="GO" id="GO:0000462">
    <property type="term" value="P:maturation of SSU-rRNA from tricistronic rRNA transcript (SSU-rRNA, 5.8S rRNA, LSU-rRNA)"/>
    <property type="evidence" value="ECO:0007669"/>
    <property type="project" value="TreeGrafter"/>
</dbReference>
<feature type="domain" description="Nucleolar protein 10-like N-terminal" evidence="9">
    <location>
        <begin position="62"/>
        <end position="472"/>
    </location>
</feature>
<feature type="compositionally biased region" description="Acidic residues" evidence="6">
    <location>
        <begin position="658"/>
        <end position="674"/>
    </location>
</feature>
<dbReference type="Proteomes" id="UP000660262">
    <property type="component" value="Unassembled WGS sequence"/>
</dbReference>
<evidence type="ECO:0000256" key="6">
    <source>
        <dbReference type="SAM" id="MobiDB-lite"/>
    </source>
</evidence>